<dbReference type="InterPro" id="IPR018117">
    <property type="entry name" value="C5_DNA_meth_AS"/>
</dbReference>
<dbReference type="PRINTS" id="PR00105">
    <property type="entry name" value="C5METTRFRASE"/>
</dbReference>
<keyword evidence="2 6" id="KW-0808">Transferase</keyword>
<dbReference type="InterPro" id="IPR001525">
    <property type="entry name" value="C5_MeTfrase"/>
</dbReference>
<evidence type="ECO:0000256" key="2">
    <source>
        <dbReference type="ARBA" id="ARBA00022679"/>
    </source>
</evidence>
<evidence type="ECO:0000256" key="5">
    <source>
        <dbReference type="ARBA" id="ARBA00047422"/>
    </source>
</evidence>
<dbReference type="InterPro" id="IPR029063">
    <property type="entry name" value="SAM-dependent_MTases_sf"/>
</dbReference>
<dbReference type="Gene3D" id="3.90.120.10">
    <property type="entry name" value="DNA Methylase, subunit A, domain 2"/>
    <property type="match status" value="1"/>
</dbReference>
<dbReference type="Proteomes" id="UP000501600">
    <property type="component" value="Chromosome"/>
</dbReference>
<feature type="active site" evidence="6">
    <location>
        <position position="107"/>
    </location>
</feature>
<dbReference type="AlphaFoldDB" id="A0A6H2DMQ0"/>
<dbReference type="KEGG" id="phao:HF685_08030"/>
<dbReference type="GO" id="GO:0032259">
    <property type="term" value="P:methylation"/>
    <property type="evidence" value="ECO:0007669"/>
    <property type="project" value="UniProtKB-KW"/>
</dbReference>
<dbReference type="Gene3D" id="3.40.50.150">
    <property type="entry name" value="Vaccinia Virus protein VP39"/>
    <property type="match status" value="1"/>
</dbReference>
<name>A0A6H2DMQ0_9SPHN</name>
<proteinExistence type="inferred from homology"/>
<evidence type="ECO:0000256" key="3">
    <source>
        <dbReference type="ARBA" id="ARBA00022691"/>
    </source>
</evidence>
<evidence type="ECO:0000256" key="7">
    <source>
        <dbReference type="RuleBase" id="RU000416"/>
    </source>
</evidence>
<evidence type="ECO:0000313" key="9">
    <source>
        <dbReference type="EMBL" id="QJB69235.1"/>
    </source>
</evidence>
<keyword evidence="10" id="KW-1185">Reference proteome</keyword>
<dbReference type="PROSITE" id="PS00094">
    <property type="entry name" value="C5_MTASE_1"/>
    <property type="match status" value="1"/>
</dbReference>
<dbReference type="PANTHER" id="PTHR10629:SF52">
    <property type="entry name" value="DNA (CYTOSINE-5)-METHYLTRANSFERASE 1"/>
    <property type="match status" value="1"/>
</dbReference>
<dbReference type="RefSeq" id="WP_168819141.1">
    <property type="nucleotide sequence ID" value="NZ_CP051217.1"/>
</dbReference>
<protein>
    <recommendedName>
        <fullName evidence="8">Cytosine-specific methyltransferase</fullName>
        <ecNumber evidence="8">2.1.1.37</ecNumber>
    </recommendedName>
</protein>
<organism evidence="9 10">
    <name type="scientific">Parasphingorhabdus halotolerans</name>
    <dbReference type="NCBI Taxonomy" id="2725558"/>
    <lineage>
        <taxon>Bacteria</taxon>
        <taxon>Pseudomonadati</taxon>
        <taxon>Pseudomonadota</taxon>
        <taxon>Alphaproteobacteria</taxon>
        <taxon>Sphingomonadales</taxon>
        <taxon>Sphingomonadaceae</taxon>
        <taxon>Parasphingorhabdus</taxon>
    </lineage>
</organism>
<dbReference type="REBASE" id="401732">
    <property type="entry name" value="M.SspJK6ORF8030P"/>
</dbReference>
<keyword evidence="4" id="KW-0680">Restriction system</keyword>
<evidence type="ECO:0000313" key="10">
    <source>
        <dbReference type="Proteomes" id="UP000501600"/>
    </source>
</evidence>
<evidence type="ECO:0000256" key="1">
    <source>
        <dbReference type="ARBA" id="ARBA00022603"/>
    </source>
</evidence>
<dbReference type="GO" id="GO:0044027">
    <property type="term" value="P:negative regulation of gene expression via chromosomal CpG island methylation"/>
    <property type="evidence" value="ECO:0007669"/>
    <property type="project" value="TreeGrafter"/>
</dbReference>
<dbReference type="EC" id="2.1.1.37" evidence="8"/>
<comment type="similarity">
    <text evidence="6 7">Belongs to the class I-like SAM-binding methyltransferase superfamily. C5-methyltransferase family.</text>
</comment>
<dbReference type="GO" id="GO:0003677">
    <property type="term" value="F:DNA binding"/>
    <property type="evidence" value="ECO:0007669"/>
    <property type="project" value="TreeGrafter"/>
</dbReference>
<dbReference type="GO" id="GO:0003886">
    <property type="term" value="F:DNA (cytosine-5-)-methyltransferase activity"/>
    <property type="evidence" value="ECO:0007669"/>
    <property type="project" value="UniProtKB-EC"/>
</dbReference>
<evidence type="ECO:0000256" key="4">
    <source>
        <dbReference type="ARBA" id="ARBA00022747"/>
    </source>
</evidence>
<dbReference type="NCBIfam" id="TIGR00675">
    <property type="entry name" value="dcm"/>
    <property type="match status" value="1"/>
</dbReference>
<gene>
    <name evidence="9" type="ORF">HF685_08030</name>
</gene>
<dbReference type="EMBL" id="CP051217">
    <property type="protein sequence ID" value="QJB69235.1"/>
    <property type="molecule type" value="Genomic_DNA"/>
</dbReference>
<sequence>MAELDQSTTVIYLLLEIEFGTKHEQMKRQVMDTPSVVSLFSGAGGFDIGFDQAGFQTVWANELNIDACDSFDQKFGDGFITRGSIIDHIDDLKNLSSPDVLIGGPPCQGFSVAGYMDLNDPRSELVFTYMKALRILKPKAFILENVKALAVLEKFRHIRERLIREARAAGYNTDIVVVKSSDYGVPQARERMLIVGFQNHSFDDFESFLHTQREPAKPLRKAISHLGRAGSKTNPRICKAKVTIAQNPILRKSPYAGMMFNGQGRPLNLDGYASTLPASMGGNRTPIVDEEQLYGGLSPWIDVYHRQLIEGGKVWSNHEAPRRLRRLTIDEAATIQTFPSKHVFSGKTSSVFSQIGNAVPCELARKIALSVKAVLGGYKSNSLPNQIKVA</sequence>
<evidence type="ECO:0000256" key="8">
    <source>
        <dbReference type="RuleBase" id="RU000417"/>
    </source>
</evidence>
<dbReference type="PANTHER" id="PTHR10629">
    <property type="entry name" value="CYTOSINE-SPECIFIC METHYLTRANSFERASE"/>
    <property type="match status" value="1"/>
</dbReference>
<comment type="catalytic activity">
    <reaction evidence="5 8">
        <text>a 2'-deoxycytidine in DNA + S-adenosyl-L-methionine = a 5-methyl-2'-deoxycytidine in DNA + S-adenosyl-L-homocysteine + H(+)</text>
        <dbReference type="Rhea" id="RHEA:13681"/>
        <dbReference type="Rhea" id="RHEA-COMP:11369"/>
        <dbReference type="Rhea" id="RHEA-COMP:11370"/>
        <dbReference type="ChEBI" id="CHEBI:15378"/>
        <dbReference type="ChEBI" id="CHEBI:57856"/>
        <dbReference type="ChEBI" id="CHEBI:59789"/>
        <dbReference type="ChEBI" id="CHEBI:85452"/>
        <dbReference type="ChEBI" id="CHEBI:85454"/>
        <dbReference type="EC" id="2.1.1.37"/>
    </reaction>
</comment>
<keyword evidence="1 6" id="KW-0489">Methyltransferase</keyword>
<dbReference type="Pfam" id="PF00145">
    <property type="entry name" value="DNA_methylase"/>
    <property type="match status" value="1"/>
</dbReference>
<accession>A0A6H2DMQ0</accession>
<reference evidence="9 10" key="1">
    <citation type="submission" date="2020-04" db="EMBL/GenBank/DDBJ databases">
        <title>Genome sequence for Sphingorhabdus sp. strain M1.</title>
        <authorList>
            <person name="Park S.-J."/>
        </authorList>
    </citation>
    <scope>NUCLEOTIDE SEQUENCE [LARGE SCALE GENOMIC DNA]</scope>
    <source>
        <strain evidence="9 10">JK6</strain>
    </source>
</reference>
<dbReference type="InterPro" id="IPR050390">
    <property type="entry name" value="C5-Methyltransferase"/>
</dbReference>
<keyword evidence="3 6" id="KW-0949">S-adenosyl-L-methionine</keyword>
<dbReference type="PROSITE" id="PS51679">
    <property type="entry name" value="SAM_MT_C5"/>
    <property type="match status" value="1"/>
</dbReference>
<dbReference type="GO" id="GO:0009307">
    <property type="term" value="P:DNA restriction-modification system"/>
    <property type="evidence" value="ECO:0007669"/>
    <property type="project" value="UniProtKB-KW"/>
</dbReference>
<dbReference type="SUPFAM" id="SSF53335">
    <property type="entry name" value="S-adenosyl-L-methionine-dependent methyltransferases"/>
    <property type="match status" value="1"/>
</dbReference>
<evidence type="ECO:0000256" key="6">
    <source>
        <dbReference type="PROSITE-ProRule" id="PRU01016"/>
    </source>
</evidence>